<organism evidence="4 5">
    <name type="scientific">Chara braunii</name>
    <name type="common">Braun's stonewort</name>
    <dbReference type="NCBI Taxonomy" id="69332"/>
    <lineage>
        <taxon>Eukaryota</taxon>
        <taxon>Viridiplantae</taxon>
        <taxon>Streptophyta</taxon>
        <taxon>Charophyceae</taxon>
        <taxon>Charales</taxon>
        <taxon>Characeae</taxon>
        <taxon>Chara</taxon>
    </lineage>
</organism>
<protein>
    <recommendedName>
        <fullName evidence="6">50S ribosomal protein L28</fullName>
    </recommendedName>
</protein>
<comment type="similarity">
    <text evidence="1">Belongs to the bacterial ribosomal protein bL28 family.</text>
</comment>
<evidence type="ECO:0000313" key="4">
    <source>
        <dbReference type="EMBL" id="GBG70845.1"/>
    </source>
</evidence>
<keyword evidence="2" id="KW-0689">Ribosomal protein</keyword>
<dbReference type="Pfam" id="PF00830">
    <property type="entry name" value="Ribosomal_L28"/>
    <property type="match status" value="1"/>
</dbReference>
<dbReference type="Gramene" id="GBG70845">
    <property type="protein sequence ID" value="GBG70845"/>
    <property type="gene ID" value="CBR_g8145"/>
</dbReference>
<evidence type="ECO:0000256" key="1">
    <source>
        <dbReference type="ARBA" id="ARBA00008760"/>
    </source>
</evidence>
<dbReference type="Proteomes" id="UP000265515">
    <property type="component" value="Unassembled WGS sequence"/>
</dbReference>
<dbReference type="GO" id="GO:0005762">
    <property type="term" value="C:mitochondrial large ribosomal subunit"/>
    <property type="evidence" value="ECO:0007669"/>
    <property type="project" value="TreeGrafter"/>
</dbReference>
<reference evidence="4 5" key="1">
    <citation type="journal article" date="2018" name="Cell">
        <title>The Chara Genome: Secondary Complexity and Implications for Plant Terrestrialization.</title>
        <authorList>
            <person name="Nishiyama T."/>
            <person name="Sakayama H."/>
            <person name="Vries J.D."/>
            <person name="Buschmann H."/>
            <person name="Saint-Marcoux D."/>
            <person name="Ullrich K.K."/>
            <person name="Haas F.B."/>
            <person name="Vanderstraeten L."/>
            <person name="Becker D."/>
            <person name="Lang D."/>
            <person name="Vosolsobe S."/>
            <person name="Rombauts S."/>
            <person name="Wilhelmsson P.K.I."/>
            <person name="Janitza P."/>
            <person name="Kern R."/>
            <person name="Heyl A."/>
            <person name="Rumpler F."/>
            <person name="Villalobos L.I.A.C."/>
            <person name="Clay J.M."/>
            <person name="Skokan R."/>
            <person name="Toyoda A."/>
            <person name="Suzuki Y."/>
            <person name="Kagoshima H."/>
            <person name="Schijlen E."/>
            <person name="Tajeshwar N."/>
            <person name="Catarino B."/>
            <person name="Hetherington A.J."/>
            <person name="Saltykova A."/>
            <person name="Bonnot C."/>
            <person name="Breuninger H."/>
            <person name="Symeonidi A."/>
            <person name="Radhakrishnan G.V."/>
            <person name="Van Nieuwerburgh F."/>
            <person name="Deforce D."/>
            <person name="Chang C."/>
            <person name="Karol K.G."/>
            <person name="Hedrich R."/>
            <person name="Ulvskov P."/>
            <person name="Glockner G."/>
            <person name="Delwiche C.F."/>
            <person name="Petrasek J."/>
            <person name="Van de Peer Y."/>
            <person name="Friml J."/>
            <person name="Beilby M."/>
            <person name="Dolan L."/>
            <person name="Kohara Y."/>
            <person name="Sugano S."/>
            <person name="Fujiyama A."/>
            <person name="Delaux P.-M."/>
            <person name="Quint M."/>
            <person name="TheiBen G."/>
            <person name="Hagemann M."/>
            <person name="Harholt J."/>
            <person name="Dunand C."/>
            <person name="Zachgo S."/>
            <person name="Langdale J."/>
            <person name="Maumus F."/>
            <person name="Straeten D.V.D."/>
            <person name="Gould S.B."/>
            <person name="Rensing S.A."/>
        </authorList>
    </citation>
    <scope>NUCLEOTIDE SEQUENCE [LARGE SCALE GENOMIC DNA]</scope>
    <source>
        <strain evidence="4 5">S276</strain>
    </source>
</reference>
<comment type="caution">
    <text evidence="4">The sequence shown here is derived from an EMBL/GenBank/DDBJ whole genome shotgun (WGS) entry which is preliminary data.</text>
</comment>
<dbReference type="InterPro" id="IPR026569">
    <property type="entry name" value="Ribosomal_bL28"/>
</dbReference>
<dbReference type="PANTHER" id="PTHR13528">
    <property type="entry name" value="39S RIBOSOMAL PROTEIN L28, MITOCHONDRIAL"/>
    <property type="match status" value="1"/>
</dbReference>
<evidence type="ECO:0000313" key="5">
    <source>
        <dbReference type="Proteomes" id="UP000265515"/>
    </source>
</evidence>
<dbReference type="AlphaFoldDB" id="A0A388KLC1"/>
<evidence type="ECO:0008006" key="6">
    <source>
        <dbReference type="Google" id="ProtNLM"/>
    </source>
</evidence>
<dbReference type="InterPro" id="IPR037147">
    <property type="entry name" value="Ribosomal_bL28_sf"/>
</dbReference>
<dbReference type="InterPro" id="IPR034704">
    <property type="entry name" value="Ribosomal_bL28/bL31-like_sf"/>
</dbReference>
<dbReference type="STRING" id="69332.A0A388KLC1"/>
<keyword evidence="5" id="KW-1185">Reference proteome</keyword>
<proteinExistence type="inferred from homology"/>
<dbReference type="GO" id="GO:0003735">
    <property type="term" value="F:structural constituent of ribosome"/>
    <property type="evidence" value="ECO:0007669"/>
    <property type="project" value="InterPro"/>
</dbReference>
<keyword evidence="3" id="KW-0687">Ribonucleoprotein</keyword>
<dbReference type="OrthoDB" id="361870at2759"/>
<dbReference type="EMBL" id="BFEA01000137">
    <property type="protein sequence ID" value="GBG70845.1"/>
    <property type="molecule type" value="Genomic_DNA"/>
</dbReference>
<accession>A0A388KLC1</accession>
<sequence>MPLGIESVGRAMMLRARRGLYAGKVIRFGNKVSEEGGNKTRRTWKPNIHWKRVYSCTLDRMIRSNFVYV</sequence>
<dbReference type="Gene3D" id="2.30.170.40">
    <property type="entry name" value="Ribosomal protein L28/L24"/>
    <property type="match status" value="1"/>
</dbReference>
<gene>
    <name evidence="4" type="ORF">CBR_g8145</name>
</gene>
<name>A0A388KLC1_CHABU</name>
<dbReference type="SUPFAM" id="SSF143800">
    <property type="entry name" value="L28p-like"/>
    <property type="match status" value="1"/>
</dbReference>
<evidence type="ECO:0000256" key="2">
    <source>
        <dbReference type="ARBA" id="ARBA00022980"/>
    </source>
</evidence>
<evidence type="ECO:0000256" key="3">
    <source>
        <dbReference type="ARBA" id="ARBA00023274"/>
    </source>
</evidence>
<dbReference type="PANTHER" id="PTHR13528:SF2">
    <property type="entry name" value="LARGE RIBOSOMAL SUBUNIT PROTEIN BL28M"/>
    <property type="match status" value="1"/>
</dbReference>